<accession>A0A2N5C5A2</accession>
<evidence type="ECO:0008006" key="3">
    <source>
        <dbReference type="Google" id="ProtNLM"/>
    </source>
</evidence>
<gene>
    <name evidence="1" type="ORF">CYJ10_26505</name>
</gene>
<evidence type="ECO:0000313" key="2">
    <source>
        <dbReference type="Proteomes" id="UP000234341"/>
    </source>
</evidence>
<reference evidence="1 2" key="1">
    <citation type="submission" date="2017-12" db="EMBL/GenBank/DDBJ databases">
        <title>Genome sequence of the active heterotrophic nitrifier-denitrifier, Cupriavidus pauculus UM1.</title>
        <authorList>
            <person name="Putonti C."/>
            <person name="Castignetti D."/>
        </authorList>
    </citation>
    <scope>NUCLEOTIDE SEQUENCE [LARGE SCALE GENOMIC DNA]</scope>
    <source>
        <strain evidence="1 2">UM1</strain>
    </source>
</reference>
<protein>
    <recommendedName>
        <fullName evidence="3">DUF1488 domain-containing protein</fullName>
    </recommendedName>
</protein>
<comment type="caution">
    <text evidence="1">The sequence shown here is derived from an EMBL/GenBank/DDBJ whole genome shotgun (WGS) entry which is preliminary data.</text>
</comment>
<dbReference type="RefSeq" id="WP_101684430.1">
    <property type="nucleotide sequence ID" value="NZ_PJRP01000017.1"/>
</dbReference>
<organism evidence="1 2">
    <name type="scientific">Cupriavidus pauculus</name>
    <dbReference type="NCBI Taxonomy" id="82633"/>
    <lineage>
        <taxon>Bacteria</taxon>
        <taxon>Pseudomonadati</taxon>
        <taxon>Pseudomonadota</taxon>
        <taxon>Betaproteobacteria</taxon>
        <taxon>Burkholderiales</taxon>
        <taxon>Burkholderiaceae</taxon>
        <taxon>Cupriavidus</taxon>
    </lineage>
</organism>
<sequence>MPKSFSIHSPQPSDDGEQVYFTIEANGAKSRGHISRSALDELAGGHIGDLGEVFDKHRDQIKEAAHLKWLVNPSLDPIVLSSDDF</sequence>
<dbReference type="InterPro" id="IPR036692">
    <property type="entry name" value="Shew3726-like_sf"/>
</dbReference>
<evidence type="ECO:0000313" key="1">
    <source>
        <dbReference type="EMBL" id="PLP97405.1"/>
    </source>
</evidence>
<proteinExistence type="predicted"/>
<name>A0A2N5C5A2_9BURK</name>
<dbReference type="Proteomes" id="UP000234341">
    <property type="component" value="Unassembled WGS sequence"/>
</dbReference>
<dbReference type="SUPFAM" id="SSF160272">
    <property type="entry name" value="Shew3726-like"/>
    <property type="match status" value="1"/>
</dbReference>
<dbReference type="AlphaFoldDB" id="A0A2N5C5A2"/>
<dbReference type="OrthoDB" id="8966150at2"/>
<dbReference type="EMBL" id="PJRP01000017">
    <property type="protein sequence ID" value="PLP97405.1"/>
    <property type="molecule type" value="Genomic_DNA"/>
</dbReference>